<dbReference type="PROSITE" id="PS51007">
    <property type="entry name" value="CYTC"/>
    <property type="match status" value="1"/>
</dbReference>
<evidence type="ECO:0000256" key="4">
    <source>
        <dbReference type="ARBA" id="ARBA00022448"/>
    </source>
</evidence>
<dbReference type="GO" id="GO:0009055">
    <property type="term" value="F:electron transfer activity"/>
    <property type="evidence" value="ECO:0007669"/>
    <property type="project" value="InterPro"/>
</dbReference>
<evidence type="ECO:0000256" key="15">
    <source>
        <dbReference type="SAM" id="MobiDB-lite"/>
    </source>
</evidence>
<evidence type="ECO:0000256" key="12">
    <source>
        <dbReference type="ARBA" id="ARBA00031247"/>
    </source>
</evidence>
<dbReference type="Gene3D" id="1.10.760.10">
    <property type="entry name" value="Cytochrome c-like domain"/>
    <property type="match status" value="1"/>
</dbReference>
<gene>
    <name evidence="17" type="ORF">GPECTOR_42g815</name>
</gene>
<dbReference type="InterPro" id="IPR009056">
    <property type="entry name" value="Cyt_c-like_dom"/>
</dbReference>
<evidence type="ECO:0000313" key="18">
    <source>
        <dbReference type="Proteomes" id="UP000075714"/>
    </source>
</evidence>
<evidence type="ECO:0000256" key="1">
    <source>
        <dbReference type="ARBA" id="ARBA00002347"/>
    </source>
</evidence>
<dbReference type="AlphaFoldDB" id="A0A150G9T3"/>
<comment type="function">
    <text evidence="1">Functions as an electron carrier between membrane-bound cytochrome b6-f and photosystem I in oxygenic photosynthesis.</text>
</comment>
<feature type="domain" description="Cytochrome c" evidence="16">
    <location>
        <begin position="67"/>
        <end position="149"/>
    </location>
</feature>
<dbReference type="GO" id="GO:0009543">
    <property type="term" value="C:chloroplast thylakoid lumen"/>
    <property type="evidence" value="ECO:0007669"/>
    <property type="project" value="UniProtKB-SubCell"/>
</dbReference>
<evidence type="ECO:0000259" key="16">
    <source>
        <dbReference type="PROSITE" id="PS51007"/>
    </source>
</evidence>
<evidence type="ECO:0000256" key="5">
    <source>
        <dbReference type="ARBA" id="ARBA00022531"/>
    </source>
</evidence>
<dbReference type="InterPro" id="IPR036909">
    <property type="entry name" value="Cyt_c-like_dom_sf"/>
</dbReference>
<reference evidence="18" key="1">
    <citation type="journal article" date="2016" name="Nat. Commun.">
        <title>The Gonium pectorale genome demonstrates co-option of cell cycle regulation during the evolution of multicellularity.</title>
        <authorList>
            <person name="Hanschen E.R."/>
            <person name="Marriage T.N."/>
            <person name="Ferris P.J."/>
            <person name="Hamaji T."/>
            <person name="Toyoda A."/>
            <person name="Fujiyama A."/>
            <person name="Neme R."/>
            <person name="Noguchi H."/>
            <person name="Minakuchi Y."/>
            <person name="Suzuki M."/>
            <person name="Kawai-Toyooka H."/>
            <person name="Smith D.R."/>
            <person name="Sparks H."/>
            <person name="Anderson J."/>
            <person name="Bakaric R."/>
            <person name="Luria V."/>
            <person name="Karger A."/>
            <person name="Kirschner M.W."/>
            <person name="Durand P.M."/>
            <person name="Michod R.E."/>
            <person name="Nozaki H."/>
            <person name="Olson B.J."/>
        </authorList>
    </citation>
    <scope>NUCLEOTIDE SEQUENCE [LARGE SCALE GENOMIC DNA]</scope>
    <source>
        <strain evidence="18">NIES-2863</strain>
    </source>
</reference>
<sequence>MASRALTTVPRAQFAKASSSAPSPKPSARGPLARLASVAAAAPSSVAFFAGSLAAAVVLASTPAQAADLALGAQIFNGNCAACHQGGRNAVIAEKTLDKAALEQYLDGGFNVQAIIYQVENGKGAMPAWSDRLSEEEIQAVAEYVYKQAAEAAWKY</sequence>
<dbReference type="Pfam" id="PF13442">
    <property type="entry name" value="Cytochrome_CBB3"/>
    <property type="match status" value="1"/>
</dbReference>
<evidence type="ECO:0000256" key="13">
    <source>
        <dbReference type="ARBA" id="ARBA00033211"/>
    </source>
</evidence>
<evidence type="ECO:0000313" key="17">
    <source>
        <dbReference type="EMBL" id="KXZ46604.1"/>
    </source>
</evidence>
<proteinExistence type="inferred from homology"/>
<dbReference type="GO" id="GO:0020037">
    <property type="term" value="F:heme binding"/>
    <property type="evidence" value="ECO:0007669"/>
    <property type="project" value="InterPro"/>
</dbReference>
<comment type="similarity">
    <text evidence="3">Belongs to the cytochrome c family. PetJ subfamily.</text>
</comment>
<evidence type="ECO:0000256" key="6">
    <source>
        <dbReference type="ARBA" id="ARBA00022617"/>
    </source>
</evidence>
<keyword evidence="4" id="KW-0813">Transport</keyword>
<dbReference type="FunFam" id="1.10.760.10:FF:000038">
    <property type="entry name" value="Cytochrome c6"/>
    <property type="match status" value="1"/>
</dbReference>
<dbReference type="InterPro" id="IPR023655">
    <property type="entry name" value="Cyt_C6"/>
</dbReference>
<evidence type="ECO:0000256" key="8">
    <source>
        <dbReference type="ARBA" id="ARBA00022982"/>
    </source>
</evidence>
<keyword evidence="8" id="KW-0249">Electron transport</keyword>
<dbReference type="PRINTS" id="PR00605">
    <property type="entry name" value="CYTCHROMECIC"/>
</dbReference>
<comment type="subcellular location">
    <subcellularLocation>
        <location evidence="2">Plastid</location>
        <location evidence="2">Chloroplast thylakoid lumen</location>
    </subcellularLocation>
</comment>
<dbReference type="EMBL" id="LSYV01000043">
    <property type="protein sequence ID" value="KXZ46604.1"/>
    <property type="molecule type" value="Genomic_DNA"/>
</dbReference>
<accession>A0A150G9T3</accession>
<keyword evidence="5" id="KW-0602">Photosynthesis</keyword>
<dbReference type="Proteomes" id="UP000075714">
    <property type="component" value="Unassembled WGS sequence"/>
</dbReference>
<dbReference type="InterPro" id="IPR008168">
    <property type="entry name" value="Cyt_C_IC"/>
</dbReference>
<organism evidence="17 18">
    <name type="scientific">Gonium pectorale</name>
    <name type="common">Green alga</name>
    <dbReference type="NCBI Taxonomy" id="33097"/>
    <lineage>
        <taxon>Eukaryota</taxon>
        <taxon>Viridiplantae</taxon>
        <taxon>Chlorophyta</taxon>
        <taxon>core chlorophytes</taxon>
        <taxon>Chlorophyceae</taxon>
        <taxon>CS clade</taxon>
        <taxon>Chlamydomonadales</taxon>
        <taxon>Volvocaceae</taxon>
        <taxon>Gonium</taxon>
    </lineage>
</organism>
<dbReference type="SUPFAM" id="SSF46626">
    <property type="entry name" value="Cytochrome c"/>
    <property type="match status" value="1"/>
</dbReference>
<evidence type="ECO:0000256" key="3">
    <source>
        <dbReference type="ARBA" id="ARBA00009650"/>
    </source>
</evidence>
<keyword evidence="18" id="KW-1185">Reference proteome</keyword>
<name>A0A150G9T3_GONPE</name>
<keyword evidence="6 14" id="KW-0349">Heme</keyword>
<keyword evidence="10" id="KW-0793">Thylakoid</keyword>
<dbReference type="PANTHER" id="PTHR34688:SF2">
    <property type="entry name" value="CYTOCHROME C6, CHLOROPLASTIC"/>
    <property type="match status" value="1"/>
</dbReference>
<evidence type="ECO:0000256" key="14">
    <source>
        <dbReference type="PROSITE-ProRule" id="PRU00433"/>
    </source>
</evidence>
<dbReference type="GO" id="GO:0005506">
    <property type="term" value="F:iron ion binding"/>
    <property type="evidence" value="ECO:0007669"/>
    <property type="project" value="InterPro"/>
</dbReference>
<evidence type="ECO:0000256" key="11">
    <source>
        <dbReference type="ARBA" id="ARBA00030448"/>
    </source>
</evidence>
<feature type="compositionally biased region" description="Low complexity" evidence="15">
    <location>
        <begin position="15"/>
        <end position="28"/>
    </location>
</feature>
<comment type="caution">
    <text evidence="17">The sequence shown here is derived from an EMBL/GenBank/DDBJ whole genome shotgun (WGS) entry which is preliminary data.</text>
</comment>
<protein>
    <recommendedName>
        <fullName evidence="13">Cytochrome c-553</fullName>
    </recommendedName>
    <alternativeName>
        <fullName evidence="12">Cytochrome c553</fullName>
    </alternativeName>
    <alternativeName>
        <fullName evidence="11">Soluble cytochrome f</fullName>
    </alternativeName>
</protein>
<keyword evidence="7 14" id="KW-0479">Metal-binding</keyword>
<evidence type="ECO:0000256" key="10">
    <source>
        <dbReference type="ARBA" id="ARBA00023078"/>
    </source>
</evidence>
<evidence type="ECO:0000256" key="7">
    <source>
        <dbReference type="ARBA" id="ARBA00022723"/>
    </source>
</evidence>
<dbReference type="PANTHER" id="PTHR34688">
    <property type="entry name" value="CYTOCHROME C6, CHLOROPLASTIC"/>
    <property type="match status" value="1"/>
</dbReference>
<evidence type="ECO:0000256" key="2">
    <source>
        <dbReference type="ARBA" id="ARBA00004456"/>
    </source>
</evidence>
<dbReference type="HAMAP" id="MF_00594">
    <property type="entry name" value="Cytc_PetJ"/>
    <property type="match status" value="1"/>
</dbReference>
<dbReference type="STRING" id="33097.A0A150G9T3"/>
<feature type="region of interest" description="Disordered" evidence="15">
    <location>
        <begin position="1"/>
        <end position="28"/>
    </location>
</feature>
<keyword evidence="9 14" id="KW-0408">Iron</keyword>
<dbReference type="OrthoDB" id="1930491at2759"/>
<evidence type="ECO:0000256" key="9">
    <source>
        <dbReference type="ARBA" id="ARBA00023004"/>
    </source>
</evidence>
<dbReference type="GO" id="GO:0015979">
    <property type="term" value="P:photosynthesis"/>
    <property type="evidence" value="ECO:0007669"/>
    <property type="project" value="UniProtKB-KW"/>
</dbReference>